<dbReference type="HOGENOM" id="CLU_118482_8_2_5"/>
<proteinExistence type="predicted"/>
<sequence length="144" mass="15410">MIRYLLDIGVTSKANKAKGDKNVQAWLGSVSDDELAISVITLRERPEGAENAKYKGSPAAADIAADVEDLARAFAGRILPLDEDTGRHWARLLVPDGSKADDKAQLAIAMARGLTLVTTNWRDVAGRGVSVLKSGSHSPKLYDP</sequence>
<protein>
    <submittedName>
        <fullName evidence="2">Putative plasmid stabilization protein</fullName>
    </submittedName>
</protein>
<feature type="domain" description="PIN" evidence="1">
    <location>
        <begin position="19"/>
        <end position="121"/>
    </location>
</feature>
<dbReference type="SUPFAM" id="SSF88723">
    <property type="entry name" value="PIN domain-like"/>
    <property type="match status" value="1"/>
</dbReference>
<dbReference type="InterPro" id="IPR029060">
    <property type="entry name" value="PIN-like_dom_sf"/>
</dbReference>
<evidence type="ECO:0000259" key="1">
    <source>
        <dbReference type="Pfam" id="PF01850"/>
    </source>
</evidence>
<dbReference type="EMBL" id="CP001029">
    <property type="protein sequence ID" value="ACB81977.1"/>
    <property type="molecule type" value="Genomic_DNA"/>
</dbReference>
<reference evidence="2" key="1">
    <citation type="submission" date="2008-04" db="EMBL/GenBank/DDBJ databases">
        <title>Complete sequence of chromosome of Methylobacterium populi BJ001.</title>
        <authorList>
            <consortium name="US DOE Joint Genome Institute"/>
            <person name="Copeland A."/>
            <person name="Lucas S."/>
            <person name="Lapidus A."/>
            <person name="Glavina del Rio T."/>
            <person name="Dalin E."/>
            <person name="Tice H."/>
            <person name="Bruce D."/>
            <person name="Goodwin L."/>
            <person name="Pitluck S."/>
            <person name="Chertkov O."/>
            <person name="Brettin T."/>
            <person name="Detter J.C."/>
            <person name="Han C."/>
            <person name="Kuske C.R."/>
            <person name="Schmutz J."/>
            <person name="Larimer F."/>
            <person name="Land M."/>
            <person name="Hauser L."/>
            <person name="Kyrpides N."/>
            <person name="Mikhailova N."/>
            <person name="Marx C."/>
            <person name="Richardson P."/>
        </authorList>
    </citation>
    <scope>NUCLEOTIDE SEQUENCE [LARGE SCALE GENOMIC DNA]</scope>
    <source>
        <strain evidence="2">BJ001</strain>
    </source>
</reference>
<dbReference type="OrthoDB" id="7188375at2"/>
<name>B1Z9L3_METPB</name>
<dbReference type="STRING" id="441620.Mpop_3850"/>
<gene>
    <name evidence="2" type="ordered locus">Mpop_3850</name>
</gene>
<dbReference type="AlphaFoldDB" id="B1Z9L3"/>
<accession>B1Z9L3</accession>
<dbReference type="Pfam" id="PF01850">
    <property type="entry name" value="PIN"/>
    <property type="match status" value="1"/>
</dbReference>
<evidence type="ECO:0000313" key="2">
    <source>
        <dbReference type="EMBL" id="ACB81977.1"/>
    </source>
</evidence>
<organism evidence="2 3">
    <name type="scientific">Methylorubrum populi (strain ATCC BAA-705 / NCIMB 13946 / BJ001)</name>
    <name type="common">Methylobacterium populi</name>
    <dbReference type="NCBI Taxonomy" id="441620"/>
    <lineage>
        <taxon>Bacteria</taxon>
        <taxon>Pseudomonadati</taxon>
        <taxon>Pseudomonadota</taxon>
        <taxon>Alphaproteobacteria</taxon>
        <taxon>Hyphomicrobiales</taxon>
        <taxon>Methylobacteriaceae</taxon>
        <taxon>Methylorubrum</taxon>
    </lineage>
</organism>
<dbReference type="InterPro" id="IPR002716">
    <property type="entry name" value="PIN_dom"/>
</dbReference>
<dbReference type="KEGG" id="mpo:Mpop_3850"/>
<dbReference type="RefSeq" id="WP_012455681.1">
    <property type="nucleotide sequence ID" value="NC_010725.1"/>
</dbReference>
<dbReference type="Gene3D" id="3.40.50.1010">
    <property type="entry name" value="5'-nuclease"/>
    <property type="match status" value="1"/>
</dbReference>
<dbReference type="Proteomes" id="UP000007136">
    <property type="component" value="Chromosome"/>
</dbReference>
<dbReference type="eggNOG" id="COG1487">
    <property type="taxonomic scope" value="Bacteria"/>
</dbReference>
<evidence type="ECO:0000313" key="3">
    <source>
        <dbReference type="Proteomes" id="UP000007136"/>
    </source>
</evidence>